<dbReference type="InterPro" id="IPR015421">
    <property type="entry name" value="PyrdxlP-dep_Trfase_major"/>
</dbReference>
<dbReference type="EC" id="2.6.1.102" evidence="8"/>
<comment type="pathway">
    <text evidence="2">Bacterial outer membrane biogenesis; LPS O-antigen biosynthesis.</text>
</comment>
<dbReference type="Pfam" id="PF01041">
    <property type="entry name" value="DegT_DnrJ_EryC1"/>
    <property type="match status" value="1"/>
</dbReference>
<dbReference type="GO" id="GO:0000271">
    <property type="term" value="P:polysaccharide biosynthetic process"/>
    <property type="evidence" value="ECO:0007669"/>
    <property type="project" value="TreeGrafter"/>
</dbReference>
<keyword evidence="12" id="KW-1185">Reference proteome</keyword>
<evidence type="ECO:0000256" key="6">
    <source>
        <dbReference type="ARBA" id="ARBA00037999"/>
    </source>
</evidence>
<dbReference type="AlphaFoldDB" id="I5B593"/>
<dbReference type="STRING" id="879212.DespoDRAFT_02837"/>
<keyword evidence="5 10" id="KW-0663">Pyridoxal phosphate</keyword>
<evidence type="ECO:0000313" key="11">
    <source>
        <dbReference type="EMBL" id="EIM64656.1"/>
    </source>
</evidence>
<accession>I5B593</accession>
<dbReference type="Gene3D" id="3.90.1150.10">
    <property type="entry name" value="Aspartate Aminotransferase, domain 1"/>
    <property type="match status" value="1"/>
</dbReference>
<reference evidence="11 12" key="1">
    <citation type="submission" date="2011-09" db="EMBL/GenBank/DDBJ databases">
        <authorList>
            <consortium name="US DOE Joint Genome Institute (JGI-PGF)"/>
            <person name="Lucas S."/>
            <person name="Han J."/>
            <person name="Lapidus A."/>
            <person name="Cheng J.-F."/>
            <person name="Goodwin L."/>
            <person name="Pitluck S."/>
            <person name="Peters L."/>
            <person name="Land M.L."/>
            <person name="Hauser L."/>
            <person name="Orellana R."/>
            <person name="Lovley D."/>
            <person name="Woyke T.J."/>
        </authorList>
    </citation>
    <scope>NUCLEOTIDE SEQUENCE [LARGE SCALE GENOMIC DNA]</scope>
    <source>
        <strain evidence="11 12">2ac9</strain>
    </source>
</reference>
<evidence type="ECO:0000256" key="1">
    <source>
        <dbReference type="ARBA" id="ARBA00001933"/>
    </source>
</evidence>
<keyword evidence="3" id="KW-0032">Aminotransferase</keyword>
<evidence type="ECO:0000313" key="12">
    <source>
        <dbReference type="Proteomes" id="UP000005778"/>
    </source>
</evidence>
<sequence length="496" mass="55122">MQNHFTYLKERIEDISAGEDKSIREVLKQIDKGALGIALLVEPDTGIFKSILTDGDVRRALIRGVDLDSAVSNVTRPKSITASIETPPEKLSKLFGEAVRIIPLLDSNNRVVDLALFDTRIYLPVSEPNLGDKELKYVSECILTGWVSSAGKYVTRFEQMFAEFCGTEFGISSSSGTTALHLSLLALGIGPGDEVIVPSFTFISTANAVVYTGATPVFVDSESTTWNIDPQKIEQAITSRTKAIIPVHIYGHPAEMFPILEIADKYNLAVIEDAAEAHGALYEGRKTGSLGDMGIFSFYGNKIITTGEGGMVVTDNKELADKIRILRDHGMDPQKRYHHSVLGYNYRMTNIQAALGVGQMERIDQIIEQKCTNAFFYTEELKNIPGLTLPPNAKWARNIYWLYSILVDEKEFGISAVELGERLKIKSIETRPLFPPIHQQPIYDTKQILPVCEKISKSGLSLPSSANIRKNEIHRIAWEIKKIQKSIANDRCDTLL</sequence>
<evidence type="ECO:0000256" key="3">
    <source>
        <dbReference type="ARBA" id="ARBA00022576"/>
    </source>
</evidence>
<evidence type="ECO:0000256" key="9">
    <source>
        <dbReference type="ARBA" id="ARBA00074221"/>
    </source>
</evidence>
<evidence type="ECO:0000256" key="7">
    <source>
        <dbReference type="ARBA" id="ARBA00051587"/>
    </source>
</evidence>
<gene>
    <name evidence="11" type="ORF">DespoDRAFT_02837</name>
</gene>
<dbReference type="RefSeq" id="WP_004074255.1">
    <property type="nucleotide sequence ID" value="NZ_CM001488.1"/>
</dbReference>
<dbReference type="SUPFAM" id="SSF54631">
    <property type="entry name" value="CBS-domain pair"/>
    <property type="match status" value="1"/>
</dbReference>
<organism evidence="11 12">
    <name type="scientific">Desulfobacter postgatei 2ac9</name>
    <dbReference type="NCBI Taxonomy" id="879212"/>
    <lineage>
        <taxon>Bacteria</taxon>
        <taxon>Pseudomonadati</taxon>
        <taxon>Thermodesulfobacteriota</taxon>
        <taxon>Desulfobacteria</taxon>
        <taxon>Desulfobacterales</taxon>
        <taxon>Desulfobacteraceae</taxon>
        <taxon>Desulfobacter</taxon>
    </lineage>
</organism>
<dbReference type="Gene3D" id="3.40.640.10">
    <property type="entry name" value="Type I PLP-dependent aspartate aminotransferase-like (Major domain)"/>
    <property type="match status" value="1"/>
</dbReference>
<comment type="similarity">
    <text evidence="6 10">Belongs to the DegT/DnrJ/EryC1 family.</text>
</comment>
<protein>
    <recommendedName>
        <fullName evidence="9">GDP-perosamine synthase</fullName>
        <ecNumber evidence="8">2.6.1.102</ecNumber>
    </recommendedName>
</protein>
<dbReference type="PANTHER" id="PTHR30244:SF34">
    <property type="entry name" value="DTDP-4-AMINO-4,6-DIDEOXYGALACTOSE TRANSAMINASE"/>
    <property type="match status" value="1"/>
</dbReference>
<dbReference type="Proteomes" id="UP000005778">
    <property type="component" value="Chromosome"/>
</dbReference>
<reference evidence="11 12" key="2">
    <citation type="submission" date="2012-02" db="EMBL/GenBank/DDBJ databases">
        <title>Improved High-Quality Draft sequence of Desulfobacter postgatei 2ac9.</title>
        <authorList>
            <consortium name="US DOE Joint Genome Institute"/>
            <person name="Lucas S."/>
            <person name="Han J."/>
            <person name="Lapidus A."/>
            <person name="Cheng J.-F."/>
            <person name="Goodwin L."/>
            <person name="Pitluck S."/>
            <person name="Peters L."/>
            <person name="Ovchinnikova G."/>
            <person name="Held B."/>
            <person name="Detter J.C."/>
            <person name="Han C."/>
            <person name="Tapia R."/>
            <person name="Land M."/>
            <person name="Hauser L."/>
            <person name="Kyrpides N."/>
            <person name="Ivanova N."/>
            <person name="Pagani I."/>
            <person name="Orellana R."/>
            <person name="Lovley D."/>
            <person name="Woyke T."/>
        </authorList>
    </citation>
    <scope>NUCLEOTIDE SEQUENCE [LARGE SCALE GENOMIC DNA]</scope>
    <source>
        <strain evidence="11 12">2ac9</strain>
    </source>
</reference>
<dbReference type="FunFam" id="3.40.640.10:FF:000090">
    <property type="entry name" value="Pyridoxal phosphate-dependent aminotransferase"/>
    <property type="match status" value="1"/>
</dbReference>
<dbReference type="CDD" id="cd00616">
    <property type="entry name" value="AHBA_syn"/>
    <property type="match status" value="1"/>
</dbReference>
<dbReference type="Gene3D" id="3.10.580.10">
    <property type="entry name" value="CBS-domain"/>
    <property type="match status" value="1"/>
</dbReference>
<comment type="cofactor">
    <cofactor evidence="1">
        <name>pyridoxal 5'-phosphate</name>
        <dbReference type="ChEBI" id="CHEBI:597326"/>
    </cofactor>
</comment>
<dbReference type="GO" id="GO:0102933">
    <property type="term" value="F:GDP-4-dehydro-6-deoxy-D-mannose-4-aminotransferase activity"/>
    <property type="evidence" value="ECO:0007669"/>
    <property type="project" value="UniProtKB-EC"/>
</dbReference>
<comment type="catalytic activity">
    <reaction evidence="7">
        <text>GDP-alpha-D-perosamine + 2-oxoglutarate = GDP-4-dehydro-alpha-D-rhamnose + L-glutamate</text>
        <dbReference type="Rhea" id="RHEA:36779"/>
        <dbReference type="ChEBI" id="CHEBI:16810"/>
        <dbReference type="ChEBI" id="CHEBI:29985"/>
        <dbReference type="ChEBI" id="CHEBI:57964"/>
        <dbReference type="ChEBI" id="CHEBI:73996"/>
        <dbReference type="EC" id="2.6.1.102"/>
    </reaction>
</comment>
<evidence type="ECO:0000256" key="2">
    <source>
        <dbReference type="ARBA" id="ARBA00005125"/>
    </source>
</evidence>
<name>I5B593_9BACT</name>
<proteinExistence type="inferred from homology"/>
<dbReference type="EMBL" id="CM001488">
    <property type="protein sequence ID" value="EIM64656.1"/>
    <property type="molecule type" value="Genomic_DNA"/>
</dbReference>
<evidence type="ECO:0000256" key="4">
    <source>
        <dbReference type="ARBA" id="ARBA00022679"/>
    </source>
</evidence>
<dbReference type="InterPro" id="IPR046342">
    <property type="entry name" value="CBS_dom_sf"/>
</dbReference>
<dbReference type="eggNOG" id="COG0399">
    <property type="taxonomic scope" value="Bacteria"/>
</dbReference>
<evidence type="ECO:0000256" key="5">
    <source>
        <dbReference type="ARBA" id="ARBA00022898"/>
    </source>
</evidence>
<dbReference type="GO" id="GO:0030170">
    <property type="term" value="F:pyridoxal phosphate binding"/>
    <property type="evidence" value="ECO:0007669"/>
    <property type="project" value="TreeGrafter"/>
</dbReference>
<dbReference type="HOGENOM" id="CLU_033332_2_3_7"/>
<keyword evidence="4" id="KW-0808">Transferase</keyword>
<dbReference type="PANTHER" id="PTHR30244">
    <property type="entry name" value="TRANSAMINASE"/>
    <property type="match status" value="1"/>
</dbReference>
<evidence type="ECO:0000256" key="8">
    <source>
        <dbReference type="ARBA" id="ARBA00066317"/>
    </source>
</evidence>
<dbReference type="SUPFAM" id="SSF53383">
    <property type="entry name" value="PLP-dependent transferases"/>
    <property type="match status" value="1"/>
</dbReference>
<dbReference type="InterPro" id="IPR000653">
    <property type="entry name" value="DegT/StrS_aminotransferase"/>
</dbReference>
<evidence type="ECO:0000256" key="10">
    <source>
        <dbReference type="RuleBase" id="RU004508"/>
    </source>
</evidence>
<dbReference type="InterPro" id="IPR015422">
    <property type="entry name" value="PyrdxlP-dep_Trfase_small"/>
</dbReference>
<dbReference type="InterPro" id="IPR015424">
    <property type="entry name" value="PyrdxlP-dep_Trfase"/>
</dbReference>